<keyword evidence="1" id="KW-0880">Kelch repeat</keyword>
<dbReference type="Gene3D" id="2.130.10.80">
    <property type="entry name" value="Galactose oxidase/kelch, beta-propeller"/>
    <property type="match status" value="3"/>
</dbReference>
<dbReference type="InterPro" id="IPR007110">
    <property type="entry name" value="Ig-like_dom"/>
</dbReference>
<dbReference type="Pfam" id="PF05345">
    <property type="entry name" value="He_PIG"/>
    <property type="match status" value="1"/>
</dbReference>
<dbReference type="SUPFAM" id="SSF117281">
    <property type="entry name" value="Kelch motif"/>
    <property type="match status" value="1"/>
</dbReference>
<evidence type="ECO:0000313" key="5">
    <source>
        <dbReference type="Proteomes" id="UP001242010"/>
    </source>
</evidence>
<evidence type="ECO:0000313" key="4">
    <source>
        <dbReference type="EMBL" id="BDU70473.1"/>
    </source>
</evidence>
<dbReference type="SMART" id="SM00612">
    <property type="entry name" value="Kelch"/>
    <property type="match status" value="5"/>
</dbReference>
<dbReference type="InterPro" id="IPR015919">
    <property type="entry name" value="Cadherin-like_sf"/>
</dbReference>
<protein>
    <recommendedName>
        <fullName evidence="3">Ig-like domain-containing protein</fullName>
    </recommendedName>
</protein>
<name>A0ABN6UZG7_9BACT</name>
<dbReference type="SUPFAM" id="SSF50965">
    <property type="entry name" value="Galactose oxidase, central domain"/>
    <property type="match status" value="1"/>
</dbReference>
<reference evidence="5" key="1">
    <citation type="journal article" date="2023" name="Int. J. Syst. Evol. Microbiol.">
        <title>Mesoterricola silvestris gen. nov., sp. nov., Mesoterricola sediminis sp. nov., Geothrix oryzae sp. nov., Geothrix edaphica sp. nov., Geothrix rubra sp. nov., and Geothrix limicola sp. nov., six novel members of Acidobacteriota isolated from soils.</title>
        <authorList>
            <person name="Itoh H."/>
            <person name="Sugisawa Y."/>
            <person name="Mise K."/>
            <person name="Xu Z."/>
            <person name="Kuniyasu M."/>
            <person name="Ushijima N."/>
            <person name="Kawano K."/>
            <person name="Kobayashi E."/>
            <person name="Shiratori Y."/>
            <person name="Masuda Y."/>
            <person name="Senoo K."/>
        </authorList>
    </citation>
    <scope>NUCLEOTIDE SEQUENCE [LARGE SCALE GENOMIC DNA]</scope>
    <source>
        <strain evidence="5">Red222</strain>
    </source>
</reference>
<evidence type="ECO:0000256" key="2">
    <source>
        <dbReference type="ARBA" id="ARBA00022737"/>
    </source>
</evidence>
<dbReference type="InterPro" id="IPR011043">
    <property type="entry name" value="Gal_Oxase/kelch_b-propeller"/>
</dbReference>
<keyword evidence="5" id="KW-1185">Reference proteome</keyword>
<keyword evidence="2" id="KW-0677">Repeat</keyword>
<dbReference type="SUPFAM" id="SSF49313">
    <property type="entry name" value="Cadherin-like"/>
    <property type="match status" value="1"/>
</dbReference>
<dbReference type="EMBL" id="AP027079">
    <property type="protein sequence ID" value="BDU70473.1"/>
    <property type="molecule type" value="Genomic_DNA"/>
</dbReference>
<dbReference type="InterPro" id="IPR037293">
    <property type="entry name" value="Gal_Oxidase_central_sf"/>
</dbReference>
<dbReference type="InterPro" id="IPR015915">
    <property type="entry name" value="Kelch-typ_b-propeller"/>
</dbReference>
<gene>
    <name evidence="4" type="ORF">GETHOR_25740</name>
</gene>
<dbReference type="RefSeq" id="WP_286354192.1">
    <property type="nucleotide sequence ID" value="NZ_AP027079.1"/>
</dbReference>
<proteinExistence type="predicted"/>
<dbReference type="InterPro" id="IPR036179">
    <property type="entry name" value="Ig-like_dom_sf"/>
</dbReference>
<evidence type="ECO:0000256" key="1">
    <source>
        <dbReference type="ARBA" id="ARBA00022441"/>
    </source>
</evidence>
<sequence length="541" mass="53162">MRAIGRGLWAMFLGLALLGLGCRETVELPTGLSYGTNPAIYTTGTAIAPNSPTHGGGAIDAYSVSPALPAGLALDTKSGVISGTPTAASAAASYTVTGTNGAGSATVSLSITVNDPILPITITTQPADQSIVVGQTATFTVVATGTGTLTYQWLRNAVAISGATSASYTTPAAVLADDASTFSVQVSDAFGGSVTSSAAKLTVVAKGGPGTSLVTGSLVAARAFHTATLLANGKVLVVGGYDGTFSLASAELYDPTTGTFKATGSLVTPRQSHTATLLASGKVLISGGSSFGTALASAELYDPATGTFTATGSLGAARSDHTATLLSNGKVLVACGRNLGSYLATAELYDPAAGTFAATANAPLASRATHTATLLANGKVLLAGGFRSSSLATAELYDPATGTFTATGSLASARAYHTATLLPNGKVLVVGGAATLVTELYDPATGAFAASGSLVTARDHWHTAVLLPTGTVYIAGGVGAGSPGAVLSAAELFDPATGLCTATGPMTALREAHTATALPGGKVLVAGGGGFGYLASAELYY</sequence>
<dbReference type="PROSITE" id="PS51257">
    <property type="entry name" value="PROKAR_LIPOPROTEIN"/>
    <property type="match status" value="1"/>
</dbReference>
<accession>A0ABN6UZG7</accession>
<dbReference type="PROSITE" id="PS50835">
    <property type="entry name" value="IG_LIKE"/>
    <property type="match status" value="1"/>
</dbReference>
<feature type="domain" description="Ig-like" evidence="3">
    <location>
        <begin position="119"/>
        <end position="202"/>
    </location>
</feature>
<dbReference type="Proteomes" id="UP001242010">
    <property type="component" value="Chromosome"/>
</dbReference>
<dbReference type="PANTHER" id="PTHR46344">
    <property type="entry name" value="OS02G0202900 PROTEIN"/>
    <property type="match status" value="1"/>
</dbReference>
<dbReference type="PANTHER" id="PTHR46344:SF27">
    <property type="entry name" value="KELCH REPEAT SUPERFAMILY PROTEIN"/>
    <property type="match status" value="1"/>
</dbReference>
<dbReference type="SUPFAM" id="SSF48726">
    <property type="entry name" value="Immunoglobulin"/>
    <property type="match status" value="1"/>
</dbReference>
<dbReference type="InterPro" id="IPR013783">
    <property type="entry name" value="Ig-like_fold"/>
</dbReference>
<dbReference type="InterPro" id="IPR006652">
    <property type="entry name" value="Kelch_1"/>
</dbReference>
<organism evidence="4 5">
    <name type="scientific">Geothrix oryzae</name>
    <dbReference type="NCBI Taxonomy" id="2927975"/>
    <lineage>
        <taxon>Bacteria</taxon>
        <taxon>Pseudomonadati</taxon>
        <taxon>Acidobacteriota</taxon>
        <taxon>Holophagae</taxon>
        <taxon>Holophagales</taxon>
        <taxon>Holophagaceae</taxon>
        <taxon>Geothrix</taxon>
    </lineage>
</organism>
<dbReference type="Gene3D" id="2.60.40.10">
    <property type="entry name" value="Immunoglobulins"/>
    <property type="match status" value="2"/>
</dbReference>
<evidence type="ECO:0000259" key="3">
    <source>
        <dbReference type="PROSITE" id="PS50835"/>
    </source>
</evidence>
<dbReference type="Pfam" id="PF24681">
    <property type="entry name" value="Kelch_KLHDC2_KLHL20_DRC7"/>
    <property type="match status" value="1"/>
</dbReference>